<accession>A0ABU2L217</accession>
<evidence type="ECO:0000259" key="9">
    <source>
        <dbReference type="PROSITE" id="PS50928"/>
    </source>
</evidence>
<dbReference type="InterPro" id="IPR043429">
    <property type="entry name" value="ArtM/GltK/GlnP/TcyL/YhdX-like"/>
</dbReference>
<comment type="similarity">
    <text evidence="7">Belongs to the binding-protein-dependent transport system permease family.</text>
</comment>
<dbReference type="Proteomes" id="UP001183388">
    <property type="component" value="Unassembled WGS sequence"/>
</dbReference>
<feature type="region of interest" description="Disordered" evidence="8">
    <location>
        <begin position="289"/>
        <end position="312"/>
    </location>
</feature>
<evidence type="ECO:0000256" key="7">
    <source>
        <dbReference type="RuleBase" id="RU363032"/>
    </source>
</evidence>
<dbReference type="Pfam" id="PF00528">
    <property type="entry name" value="BPD_transp_1"/>
    <property type="match status" value="1"/>
</dbReference>
<proteinExistence type="inferred from homology"/>
<dbReference type="NCBIfam" id="TIGR01726">
    <property type="entry name" value="HEQRo_perm_3TM"/>
    <property type="match status" value="1"/>
</dbReference>
<dbReference type="PANTHER" id="PTHR30614:SF21">
    <property type="entry name" value="AMINO ACID ABC TRANSPORTER PERMEASE"/>
    <property type="match status" value="1"/>
</dbReference>
<feature type="domain" description="ABC transmembrane type-1" evidence="9">
    <location>
        <begin position="70"/>
        <end position="258"/>
    </location>
</feature>
<reference evidence="11" key="1">
    <citation type="submission" date="2023-07" db="EMBL/GenBank/DDBJ databases">
        <title>30 novel species of actinomycetes from the DSMZ collection.</title>
        <authorList>
            <person name="Nouioui I."/>
        </authorList>
    </citation>
    <scope>NUCLEOTIDE SEQUENCE [LARGE SCALE GENOMIC DNA]</scope>
    <source>
        <strain evidence="11">DSM 44917</strain>
    </source>
</reference>
<feature type="transmembrane region" description="Helical" evidence="7">
    <location>
        <begin position="106"/>
        <end position="130"/>
    </location>
</feature>
<keyword evidence="6 7" id="KW-0472">Membrane</keyword>
<evidence type="ECO:0000313" key="11">
    <source>
        <dbReference type="Proteomes" id="UP001183388"/>
    </source>
</evidence>
<keyword evidence="4 7" id="KW-0812">Transmembrane</keyword>
<dbReference type="SUPFAM" id="SSF161098">
    <property type="entry name" value="MetI-like"/>
    <property type="match status" value="1"/>
</dbReference>
<keyword evidence="5 7" id="KW-1133">Transmembrane helix</keyword>
<evidence type="ECO:0000256" key="3">
    <source>
        <dbReference type="ARBA" id="ARBA00022475"/>
    </source>
</evidence>
<feature type="transmembrane region" description="Helical" evidence="7">
    <location>
        <begin position="21"/>
        <end position="39"/>
    </location>
</feature>
<dbReference type="InterPro" id="IPR000515">
    <property type="entry name" value="MetI-like"/>
</dbReference>
<keyword evidence="2 7" id="KW-0813">Transport</keyword>
<keyword evidence="11" id="KW-1185">Reference proteome</keyword>
<feature type="compositionally biased region" description="Low complexity" evidence="8">
    <location>
        <begin position="289"/>
        <end position="305"/>
    </location>
</feature>
<evidence type="ECO:0000256" key="6">
    <source>
        <dbReference type="ARBA" id="ARBA00023136"/>
    </source>
</evidence>
<feature type="transmembrane region" description="Helical" evidence="7">
    <location>
        <begin position="240"/>
        <end position="265"/>
    </location>
</feature>
<dbReference type="RefSeq" id="WP_311628522.1">
    <property type="nucleotide sequence ID" value="NZ_JAVREN010000002.1"/>
</dbReference>
<dbReference type="PROSITE" id="PS50928">
    <property type="entry name" value="ABC_TM1"/>
    <property type="match status" value="1"/>
</dbReference>
<gene>
    <name evidence="10" type="ORF">RM780_01325</name>
</gene>
<sequence length="312" mass="33759">MSDLNVLYDAPGPRARVRNSLYTALFLAALVAAGFWIHGRLSDRGELEWRLWEPIFTDSRLWTNFVLPGLQDTLIAAGLSMVIALPLGALLGIGRLSDHRWIRVPVGAVVEFFRAIPVLLLMLFANEAYFQWSNVTSDLRPLYAVVTGLVMYNASVLAEVVRAGVLALPRGQSDAARAIGMRKGQIMVSVLLPQAVTAMLPAIVSQLVVIVKDTALGGQLVQYTELRSTIGDIDNNFTSLLAAFTLITVIYVVLNFLLTSFAGWLERRIRRGRRTTGAVLTTDMTDELAAAGDVPGPGAAGGTAEAPRKGRG</sequence>
<protein>
    <submittedName>
        <fullName evidence="10">Amino acid ABC transporter permease</fullName>
    </submittedName>
</protein>
<dbReference type="InterPro" id="IPR010065">
    <property type="entry name" value="AA_ABC_transptr_permease_3TM"/>
</dbReference>
<evidence type="ECO:0000256" key="5">
    <source>
        <dbReference type="ARBA" id="ARBA00022989"/>
    </source>
</evidence>
<evidence type="ECO:0000313" key="10">
    <source>
        <dbReference type="EMBL" id="MDT0305605.1"/>
    </source>
</evidence>
<name>A0ABU2L217_9ACTN</name>
<organism evidence="10 11">
    <name type="scientific">Streptomyces boetiae</name>
    <dbReference type="NCBI Taxonomy" id="3075541"/>
    <lineage>
        <taxon>Bacteria</taxon>
        <taxon>Bacillati</taxon>
        <taxon>Actinomycetota</taxon>
        <taxon>Actinomycetes</taxon>
        <taxon>Kitasatosporales</taxon>
        <taxon>Streptomycetaceae</taxon>
        <taxon>Streptomyces</taxon>
    </lineage>
</organism>
<dbReference type="Gene3D" id="1.10.3720.10">
    <property type="entry name" value="MetI-like"/>
    <property type="match status" value="1"/>
</dbReference>
<keyword evidence="3" id="KW-1003">Cell membrane</keyword>
<dbReference type="CDD" id="cd06261">
    <property type="entry name" value="TM_PBP2"/>
    <property type="match status" value="1"/>
</dbReference>
<evidence type="ECO:0000256" key="4">
    <source>
        <dbReference type="ARBA" id="ARBA00022692"/>
    </source>
</evidence>
<comment type="subcellular location">
    <subcellularLocation>
        <location evidence="1 7">Cell membrane</location>
        <topology evidence="1 7">Multi-pass membrane protein</topology>
    </subcellularLocation>
</comment>
<dbReference type="EMBL" id="JAVREN010000002">
    <property type="protein sequence ID" value="MDT0305605.1"/>
    <property type="molecule type" value="Genomic_DNA"/>
</dbReference>
<dbReference type="InterPro" id="IPR035906">
    <property type="entry name" value="MetI-like_sf"/>
</dbReference>
<comment type="caution">
    <text evidence="10">The sequence shown here is derived from an EMBL/GenBank/DDBJ whole genome shotgun (WGS) entry which is preliminary data.</text>
</comment>
<dbReference type="PANTHER" id="PTHR30614">
    <property type="entry name" value="MEMBRANE COMPONENT OF AMINO ACID ABC TRANSPORTER"/>
    <property type="match status" value="1"/>
</dbReference>
<evidence type="ECO:0000256" key="2">
    <source>
        <dbReference type="ARBA" id="ARBA00022448"/>
    </source>
</evidence>
<feature type="transmembrane region" description="Helical" evidence="7">
    <location>
        <begin position="74"/>
        <end position="94"/>
    </location>
</feature>
<evidence type="ECO:0000256" key="8">
    <source>
        <dbReference type="SAM" id="MobiDB-lite"/>
    </source>
</evidence>
<evidence type="ECO:0000256" key="1">
    <source>
        <dbReference type="ARBA" id="ARBA00004651"/>
    </source>
</evidence>
<feature type="transmembrane region" description="Helical" evidence="7">
    <location>
        <begin position="142"/>
        <end position="165"/>
    </location>
</feature>
<feature type="transmembrane region" description="Helical" evidence="7">
    <location>
        <begin position="186"/>
        <end position="211"/>
    </location>
</feature>